<evidence type="ECO:0000313" key="2">
    <source>
        <dbReference type="Proteomes" id="UP000593568"/>
    </source>
</evidence>
<comment type="caution">
    <text evidence="1">The sequence shown here is derived from an EMBL/GenBank/DDBJ whole genome shotgun (WGS) entry which is preliminary data.</text>
</comment>
<organism evidence="1 2">
    <name type="scientific">Gossypium trilobum</name>
    <dbReference type="NCBI Taxonomy" id="34281"/>
    <lineage>
        <taxon>Eukaryota</taxon>
        <taxon>Viridiplantae</taxon>
        <taxon>Streptophyta</taxon>
        <taxon>Embryophyta</taxon>
        <taxon>Tracheophyta</taxon>
        <taxon>Spermatophyta</taxon>
        <taxon>Magnoliopsida</taxon>
        <taxon>eudicotyledons</taxon>
        <taxon>Gunneridae</taxon>
        <taxon>Pentapetalae</taxon>
        <taxon>rosids</taxon>
        <taxon>malvids</taxon>
        <taxon>Malvales</taxon>
        <taxon>Malvaceae</taxon>
        <taxon>Malvoideae</taxon>
        <taxon>Gossypium</taxon>
    </lineage>
</organism>
<evidence type="ECO:0008006" key="3">
    <source>
        <dbReference type="Google" id="ProtNLM"/>
    </source>
</evidence>
<reference evidence="1 2" key="1">
    <citation type="journal article" date="2019" name="Genome Biol. Evol.">
        <title>Insights into the evolution of the New World diploid cottons (Gossypium, subgenus Houzingenia) based on genome sequencing.</title>
        <authorList>
            <person name="Grover C.E."/>
            <person name="Arick M.A. 2nd"/>
            <person name="Thrash A."/>
            <person name="Conover J.L."/>
            <person name="Sanders W.S."/>
            <person name="Peterson D.G."/>
            <person name="Frelichowski J.E."/>
            <person name="Scheffler J.A."/>
            <person name="Scheffler B.E."/>
            <person name="Wendel J.F."/>
        </authorList>
    </citation>
    <scope>NUCLEOTIDE SEQUENCE [LARGE SCALE GENOMIC DNA]</scope>
    <source>
        <strain evidence="1">8</strain>
        <tissue evidence="1">Leaf</tissue>
    </source>
</reference>
<name>A0A7J9EAW2_9ROSI</name>
<proteinExistence type="predicted"/>
<dbReference type="Proteomes" id="UP000593568">
    <property type="component" value="Unassembled WGS sequence"/>
</dbReference>
<protein>
    <recommendedName>
        <fullName evidence="3">Reverse transcriptase</fullName>
    </recommendedName>
</protein>
<dbReference type="EMBL" id="JABEZW010000007">
    <property type="protein sequence ID" value="MBA0770183.1"/>
    <property type="molecule type" value="Genomic_DNA"/>
</dbReference>
<keyword evidence="2" id="KW-1185">Reference proteome</keyword>
<feature type="non-terminal residue" evidence="1">
    <location>
        <position position="1"/>
    </location>
</feature>
<dbReference type="AlphaFoldDB" id="A0A7J9EAW2"/>
<accession>A0A7J9EAW2</accession>
<gene>
    <name evidence="1" type="ORF">Gotri_018851</name>
</gene>
<evidence type="ECO:0000313" key="1">
    <source>
        <dbReference type="EMBL" id="MBA0770183.1"/>
    </source>
</evidence>
<sequence>VDKPSYTWSSISKAAKALENGFVWLVRDGKIIDIQNDNWGFEGLNGDSLHHSLLSDNERVVKDLWNHNRSDWNKKRVIELFRRMVGDQICNLPILDNGINDRRSLLANHMEVEDAPVDSGVQLEGCEAKEETLIHALKDCPSARAILTLGGLDNQLIEGNCSRCID</sequence>